<comment type="caution">
    <text evidence="1">The sequence shown here is derived from an EMBL/GenBank/DDBJ whole genome shotgun (WGS) entry which is preliminary data.</text>
</comment>
<dbReference type="RefSeq" id="WP_183792223.1">
    <property type="nucleotide sequence ID" value="NZ_JACIDU010000007.1"/>
</dbReference>
<protein>
    <recommendedName>
        <fullName evidence="3">GNAT family N-acetyltransferase</fullName>
    </recommendedName>
</protein>
<keyword evidence="2" id="KW-1185">Reference proteome</keyword>
<dbReference type="AlphaFoldDB" id="A0A7W6K1V4"/>
<name>A0A7W6K1V4_9HYPH</name>
<evidence type="ECO:0000313" key="2">
    <source>
        <dbReference type="Proteomes" id="UP000584824"/>
    </source>
</evidence>
<gene>
    <name evidence="1" type="ORF">GGQ66_002130</name>
</gene>
<sequence length="131" mass="14724">MKIANSAEVDAVWPLIGERFNEAFRRCGDDLTGGELWQLCRSGNAFLVLNMAEEINLACVVRFERWADGTVLRVLSLIGDDVNSWAEPIADFLTEMARLGGASRIVADGRGGWERIFSKPKVLRRTYMMEI</sequence>
<proteinExistence type="predicted"/>
<evidence type="ECO:0000313" key="1">
    <source>
        <dbReference type="EMBL" id="MBB4103572.1"/>
    </source>
</evidence>
<dbReference type="Proteomes" id="UP000584824">
    <property type="component" value="Unassembled WGS sequence"/>
</dbReference>
<accession>A0A7W6K1V4</accession>
<dbReference type="EMBL" id="JACIDU010000007">
    <property type="protein sequence ID" value="MBB4103572.1"/>
    <property type="molecule type" value="Genomic_DNA"/>
</dbReference>
<reference evidence="1 2" key="1">
    <citation type="submission" date="2020-08" db="EMBL/GenBank/DDBJ databases">
        <title>Genomic Encyclopedia of Type Strains, Phase IV (KMG-IV): sequencing the most valuable type-strain genomes for metagenomic binning, comparative biology and taxonomic classification.</title>
        <authorList>
            <person name="Goeker M."/>
        </authorList>
    </citation>
    <scope>NUCLEOTIDE SEQUENCE [LARGE SCALE GENOMIC DNA]</scope>
    <source>
        <strain evidence="1 2">DSM 26385</strain>
    </source>
</reference>
<organism evidence="1 2">
    <name type="scientific">Allorhizobium borbori</name>
    <dbReference type="NCBI Taxonomy" id="485907"/>
    <lineage>
        <taxon>Bacteria</taxon>
        <taxon>Pseudomonadati</taxon>
        <taxon>Pseudomonadota</taxon>
        <taxon>Alphaproteobacteria</taxon>
        <taxon>Hyphomicrobiales</taxon>
        <taxon>Rhizobiaceae</taxon>
        <taxon>Rhizobium/Agrobacterium group</taxon>
        <taxon>Allorhizobium</taxon>
    </lineage>
</organism>
<evidence type="ECO:0008006" key="3">
    <source>
        <dbReference type="Google" id="ProtNLM"/>
    </source>
</evidence>